<sequence length="89" mass="10011">MFFGVFLTAANPFGVWVARRNAFDVNGIELTAWWYAFALFAPILSVVLTISVPRTNWIWERALASNTLFALMLASLAHIPIMYINGGFQ</sequence>
<evidence type="ECO:0000313" key="3">
    <source>
        <dbReference type="Proteomes" id="UP000318017"/>
    </source>
</evidence>
<feature type="transmembrane region" description="Helical" evidence="1">
    <location>
        <begin position="63"/>
        <end position="84"/>
    </location>
</feature>
<keyword evidence="1" id="KW-0472">Membrane</keyword>
<keyword evidence="3" id="KW-1185">Reference proteome</keyword>
<dbReference type="Proteomes" id="UP000318017">
    <property type="component" value="Chromosome"/>
</dbReference>
<reference evidence="2 3" key="1">
    <citation type="submission" date="2019-02" db="EMBL/GenBank/DDBJ databases">
        <title>Deep-cultivation of Planctomycetes and their phenomic and genomic characterization uncovers novel biology.</title>
        <authorList>
            <person name="Wiegand S."/>
            <person name="Jogler M."/>
            <person name="Boedeker C."/>
            <person name="Pinto D."/>
            <person name="Vollmers J."/>
            <person name="Rivas-Marin E."/>
            <person name="Kohn T."/>
            <person name="Peeters S.H."/>
            <person name="Heuer A."/>
            <person name="Rast P."/>
            <person name="Oberbeckmann S."/>
            <person name="Bunk B."/>
            <person name="Jeske O."/>
            <person name="Meyerdierks A."/>
            <person name="Storesund J.E."/>
            <person name="Kallscheuer N."/>
            <person name="Luecker S."/>
            <person name="Lage O.M."/>
            <person name="Pohl T."/>
            <person name="Merkel B.J."/>
            <person name="Hornburger P."/>
            <person name="Mueller R.-W."/>
            <person name="Bruemmer F."/>
            <person name="Labrenz M."/>
            <person name="Spormann A.M."/>
            <person name="Op den Camp H."/>
            <person name="Overmann J."/>
            <person name="Amann R."/>
            <person name="Jetten M.S.M."/>
            <person name="Mascher T."/>
            <person name="Medema M.H."/>
            <person name="Devos D.P."/>
            <person name="Kaster A.-K."/>
            <person name="Ovreas L."/>
            <person name="Rohde M."/>
            <person name="Galperin M.Y."/>
            <person name="Jogler C."/>
        </authorList>
    </citation>
    <scope>NUCLEOTIDE SEQUENCE [LARGE SCALE GENOMIC DNA]</scope>
    <source>
        <strain evidence="2 3">Q31a</strain>
    </source>
</reference>
<keyword evidence="1" id="KW-1133">Transmembrane helix</keyword>
<dbReference type="AlphaFoldDB" id="A0A518G0Y6"/>
<evidence type="ECO:0000256" key="1">
    <source>
        <dbReference type="SAM" id="Phobius"/>
    </source>
</evidence>
<dbReference type="EMBL" id="CP036298">
    <property type="protein sequence ID" value="QDV22259.1"/>
    <property type="molecule type" value="Genomic_DNA"/>
</dbReference>
<name>A0A518G0Y6_9BACT</name>
<dbReference type="KEGG" id="ahel:Q31a_05430"/>
<gene>
    <name evidence="2" type="ORF">Q31a_05430</name>
</gene>
<accession>A0A518G0Y6</accession>
<protein>
    <submittedName>
        <fullName evidence="2">Uncharacterized protein</fullName>
    </submittedName>
</protein>
<evidence type="ECO:0000313" key="2">
    <source>
        <dbReference type="EMBL" id="QDV22259.1"/>
    </source>
</evidence>
<dbReference type="RefSeq" id="WP_145073517.1">
    <property type="nucleotide sequence ID" value="NZ_CP036298.1"/>
</dbReference>
<feature type="transmembrane region" description="Helical" evidence="1">
    <location>
        <begin position="32"/>
        <end position="51"/>
    </location>
</feature>
<organism evidence="2 3">
    <name type="scientific">Aureliella helgolandensis</name>
    <dbReference type="NCBI Taxonomy" id="2527968"/>
    <lineage>
        <taxon>Bacteria</taxon>
        <taxon>Pseudomonadati</taxon>
        <taxon>Planctomycetota</taxon>
        <taxon>Planctomycetia</taxon>
        <taxon>Pirellulales</taxon>
        <taxon>Pirellulaceae</taxon>
        <taxon>Aureliella</taxon>
    </lineage>
</organism>
<keyword evidence="1" id="KW-0812">Transmembrane</keyword>
<proteinExistence type="predicted"/>